<dbReference type="PROSITE" id="PS50222">
    <property type="entry name" value="EF_HAND_2"/>
    <property type="match status" value="1"/>
</dbReference>
<dbReference type="Gene3D" id="1.20.120.350">
    <property type="entry name" value="Voltage-gated potassium channels. Chain C"/>
    <property type="match status" value="4"/>
</dbReference>
<evidence type="ECO:0000256" key="3">
    <source>
        <dbReference type="ARBA" id="ARBA00022553"/>
    </source>
</evidence>
<feature type="region of interest" description="Disordered" evidence="14">
    <location>
        <begin position="1"/>
        <end position="90"/>
    </location>
</feature>
<dbReference type="InterPro" id="IPR005821">
    <property type="entry name" value="Ion_trans_dom"/>
</dbReference>
<keyword evidence="4" id="KW-0109">Calcium transport</keyword>
<feature type="transmembrane region" description="Helical" evidence="15">
    <location>
        <begin position="536"/>
        <end position="555"/>
    </location>
</feature>
<feature type="transmembrane region" description="Helical" evidence="15">
    <location>
        <begin position="691"/>
        <end position="713"/>
    </location>
</feature>
<evidence type="ECO:0000256" key="5">
    <source>
        <dbReference type="ARBA" id="ARBA00022673"/>
    </source>
</evidence>
<dbReference type="PANTHER" id="PTHR45628:SF7">
    <property type="entry name" value="VOLTAGE-DEPENDENT CALCIUM CHANNEL TYPE A SUBUNIT ALPHA-1"/>
    <property type="match status" value="1"/>
</dbReference>
<dbReference type="SUPFAM" id="SSF81324">
    <property type="entry name" value="Voltage-gated potassium channels"/>
    <property type="match status" value="4"/>
</dbReference>
<feature type="transmembrane region" description="Helical" evidence="15">
    <location>
        <begin position="852"/>
        <end position="869"/>
    </location>
</feature>
<feature type="transmembrane region" description="Helical" evidence="15">
    <location>
        <begin position="1216"/>
        <end position="1238"/>
    </location>
</feature>
<evidence type="ECO:0000256" key="8">
    <source>
        <dbReference type="ARBA" id="ARBA00022882"/>
    </source>
</evidence>
<feature type="compositionally biased region" description="Polar residues" evidence="14">
    <location>
        <begin position="2074"/>
        <end position="2083"/>
    </location>
</feature>
<evidence type="ECO:0000313" key="18">
    <source>
        <dbReference type="Proteomes" id="UP001590950"/>
    </source>
</evidence>
<keyword evidence="10" id="KW-0406">Ion transport</keyword>
<keyword evidence="8" id="KW-0851">Voltage-gated channel</keyword>
<feature type="transmembrane region" description="Helical" evidence="15">
    <location>
        <begin position="791"/>
        <end position="809"/>
    </location>
</feature>
<dbReference type="Proteomes" id="UP001590950">
    <property type="component" value="Unassembled WGS sequence"/>
</dbReference>
<feature type="transmembrane region" description="Helical" evidence="15">
    <location>
        <begin position="1350"/>
        <end position="1375"/>
    </location>
</feature>
<comment type="caution">
    <text evidence="17">The sequence shown here is derived from an EMBL/GenBank/DDBJ whole genome shotgun (WGS) entry which is preliminary data.</text>
</comment>
<feature type="transmembrane region" description="Helical" evidence="15">
    <location>
        <begin position="1768"/>
        <end position="1787"/>
    </location>
</feature>
<feature type="transmembrane region" description="Helical" evidence="15">
    <location>
        <begin position="1553"/>
        <end position="1570"/>
    </location>
</feature>
<evidence type="ECO:0000256" key="2">
    <source>
        <dbReference type="ARBA" id="ARBA00022448"/>
    </source>
</evidence>
<keyword evidence="5" id="KW-0107">Calcium channel</keyword>
<protein>
    <recommendedName>
        <fullName evidence="16">EF-hand domain-containing protein</fullName>
    </recommendedName>
</protein>
<feature type="transmembrane region" description="Helical" evidence="15">
    <location>
        <begin position="393"/>
        <end position="415"/>
    </location>
</feature>
<evidence type="ECO:0000256" key="10">
    <source>
        <dbReference type="ARBA" id="ARBA00023065"/>
    </source>
</evidence>
<feature type="transmembrane region" description="Helical" evidence="15">
    <location>
        <begin position="354"/>
        <end position="372"/>
    </location>
</feature>
<dbReference type="Gene3D" id="1.10.238.10">
    <property type="entry name" value="EF-hand"/>
    <property type="match status" value="1"/>
</dbReference>
<evidence type="ECO:0000256" key="7">
    <source>
        <dbReference type="ARBA" id="ARBA00022837"/>
    </source>
</evidence>
<keyword evidence="12" id="KW-0325">Glycoprotein</keyword>
<dbReference type="InterPro" id="IPR050599">
    <property type="entry name" value="VDCC_alpha-1_subunit"/>
</dbReference>
<proteinExistence type="predicted"/>
<keyword evidence="13" id="KW-0407">Ion channel</keyword>
<evidence type="ECO:0000256" key="9">
    <source>
        <dbReference type="ARBA" id="ARBA00022989"/>
    </source>
</evidence>
<evidence type="ECO:0000256" key="14">
    <source>
        <dbReference type="SAM" id="MobiDB-lite"/>
    </source>
</evidence>
<sequence length="2149" mass="243383">MASDRSPPHNRPRRQSIPLQDLSRPPDQSPTGFGGWEQERTPRSRARTLLGNRRSFSGRVNTAYERVDEGSPPAHEGEDAGLPHVTTPRNAHQPHIFIDDAELSPVNVENFQAAMGSVGLSFESPGPSRPPPGRRRSTLQIITEHDNTSAYSLPATHAVDEAEQDNYFSPQENDRTPLTDTRFLQPISGVPISSDGLRAPPSSSGHSRSHSRLGDDLPNMEARLGRPTSSLSAISLSPSVTSPLSRAGTILRKASQRVVNLSNEPDYIDQQNIQRQRSMREARMEEPPVLPAMLDYAHDERTSPLPEKLHSSVSADEWRPQPNPLKGKSFGIFSPDNWIRLGLCELLVHPVTEPIILILILVQTVLLAIDSSRRKVSSDTSDNGPPKPWQASWINYGLLFLFIIYTVEIVVRSIVSGFIKNAEEYSTVDTELGFRAALNERIQNFCNPQKQRSTQRPAREAVPQPSILRSFTNVQTPDDIPGHSRQQQRKRLARRAFMRHSFNRLDFLAVVSFWISFILSVAMVQPTHHVYIFKMLSCLRILRLLGLTSGTSVILRSLKKAAPMLVNVAFLIGFFWLLFAIIGIQAFKGSLRRTCTWYEDAGLVLQDPTSTAAQAIINDSFTQNTPSNGNIQFCGGYLDPKTGQLKLPWLKSDLDVRNPGATSHKGYLCPQGSICVEGTGPFNGTVSFDNILWSLELVFVVMSANTFSDLLYYTTESDFLAAALFFAFGIVIMSLWLTNLLVAVITSSFQVIREESKTSAFTANEKEHFIDDEEDVRKESQLKRVYDKTSWLWITIIVFDLAVMCLRSADMSSDRAALIENTERVVTVALIFEIVLRFIVDWRNFLRSYRNCVDLGLAIITAVIQIPVIHQSGQAYEWFTFFQIVRIYRVVFAVSLTRELIKKVLGNVTGLLNLIVFVFLITFLCAIFAVQIFRGEFPEKDITGTVVRITFSDIYNAFIGMYQVLSSENWTILLYNSTLYELRWGQAWIGATFFVLWFILANFIVLNMFIAVIQENFDVSEDEKRLHQVKAFLQQKELGGSSHGNLSLSTIFTFGRKPAHRRDPLDFGPATMEMLLQEEIFRDFLDEHMEPMEELHGEEDPITGCPTNQVKPGLLSSWWSRLLVLLASREPNPFYSQLQFGRKNEELDIRARAREVVSATEQRRRAQRQYLIKYPRYNVSLFIFGPHNPIRRFCQRIVGPGRGDNRMGGVEPFKPVWFAFSALIYAAIVAMVLLACVSTPLNQRAYFKSRGSGYPVRNWFLWTDMGFAVVFSIEALIKVIADGFFWTPNAYYRGSWGFIDALVLITLWINVITSLHSDGAVSRAVGAFKALRALRLLNVSDSARDTFHSVIILGGWKVISAAFVSLSLLFPFAIYGLNLFNGRLRSCNDSNVSILADCVGEFSNTPFAWDVLAPRQASNQYFSFDNFGSSLSILFQIVSQEGWTDVMWAAMSSAGRGLQPQPYISQGNAVFFIIFNLLGTVFVLTLFISVFIRNYTEQTGVAFLTADQRSWLELRKLLRQISPSKRPSSKSEIGLRGWCYRIAVKKHGRWQRLLTTILFLHLVLLILEWYDEPNWWRRLRDYMFLAFTLFYIANVAVRIVGLTWKRFRRSSWDLYSILSITGTIATTLLDLSRYNNMLYAQLHKFFLVSIALLLIPRNNQLDQLFKTAAASLTAIGNLLATWFVLFLVYAIALTQTFGLTRFGANENGNINFRNVPKALILLFRTSMGEGWNQIMEDFATISAPNCVESRYFFDSDCGSATWARGLFISWNILSMYIFVSLFVSLIFESFSYVYQRSSGLSVIDRKEIRRFKQAWATYDPEGTGYISKEVFPRLLGELSGVFQMRIYAGGDHSVHRILDVCRYEKRGNETPPPGIVHGVDLDRLNDQLRTIDVADIRQRRVRMETFFQEVMVSADADRGVNFTSCLMILAHYNVISDSKSLRLEEFLRRRARLQRVEEEVRRRVLRGFFDTMFWARQFRSRLAFRHSARMVNVPQFAVPEIFVDDQDVVSPQSDIFPSQPPGVPPKDGSPQGRPSLDTSGLRRRGDSVGSPSRTSQSSNVSPQLSPHRVPGHSPSPSAESSAFQWGYDGPADQHSPIGGRSRAGSSVDRQNVLDVFDNSAWGESMRRSFTLSRRATRARGSRRGRPDQG</sequence>
<keyword evidence="6 15" id="KW-0812">Transmembrane</keyword>
<feature type="compositionally biased region" description="Basic residues" evidence="14">
    <location>
        <begin position="2134"/>
        <end position="2143"/>
    </location>
</feature>
<keyword evidence="7" id="KW-0106">Calcium</keyword>
<accession>A0ABR4AC31</accession>
<reference evidence="17 18" key="1">
    <citation type="submission" date="2024-09" db="EMBL/GenBank/DDBJ databases">
        <title>Rethinking Asexuality: The Enigmatic Case of Functional Sexual Genes in Lepraria (Stereocaulaceae).</title>
        <authorList>
            <person name="Doellman M."/>
            <person name="Sun Y."/>
            <person name="Barcenas-Pena A."/>
            <person name="Lumbsch H.T."/>
            <person name="Grewe F."/>
        </authorList>
    </citation>
    <scope>NUCLEOTIDE SEQUENCE [LARGE SCALE GENOMIC DNA]</scope>
    <source>
        <strain evidence="17 18">Mercado 3170</strain>
    </source>
</reference>
<feature type="transmembrane region" description="Helical" evidence="15">
    <location>
        <begin position="1469"/>
        <end position="1492"/>
    </location>
</feature>
<evidence type="ECO:0000256" key="11">
    <source>
        <dbReference type="ARBA" id="ARBA00023136"/>
    </source>
</evidence>
<organism evidence="17 18">
    <name type="scientific">Stereocaulon virgatum</name>
    <dbReference type="NCBI Taxonomy" id="373712"/>
    <lineage>
        <taxon>Eukaryota</taxon>
        <taxon>Fungi</taxon>
        <taxon>Dikarya</taxon>
        <taxon>Ascomycota</taxon>
        <taxon>Pezizomycotina</taxon>
        <taxon>Lecanoromycetes</taxon>
        <taxon>OSLEUM clade</taxon>
        <taxon>Lecanoromycetidae</taxon>
        <taxon>Lecanorales</taxon>
        <taxon>Lecanorineae</taxon>
        <taxon>Stereocaulaceae</taxon>
        <taxon>Stereocaulon</taxon>
    </lineage>
</organism>
<gene>
    <name evidence="17" type="ORF">N7G274_003715</name>
</gene>
<feature type="domain" description="EF-hand" evidence="16">
    <location>
        <begin position="1806"/>
        <end position="1841"/>
    </location>
</feature>
<feature type="transmembrane region" description="Helical" evidence="15">
    <location>
        <begin position="1259"/>
        <end position="1281"/>
    </location>
</feature>
<dbReference type="PANTHER" id="PTHR45628">
    <property type="entry name" value="VOLTAGE-DEPENDENT CALCIUM CHANNEL TYPE A SUBUNIT ALPHA-1"/>
    <property type="match status" value="1"/>
</dbReference>
<feature type="transmembrane region" description="Helical" evidence="15">
    <location>
        <begin position="1667"/>
        <end position="1692"/>
    </location>
</feature>
<dbReference type="InterPro" id="IPR027359">
    <property type="entry name" value="Volt_channel_dom_sf"/>
</dbReference>
<feature type="transmembrane region" description="Helical" evidence="15">
    <location>
        <begin position="1582"/>
        <end position="1600"/>
    </location>
</feature>
<feature type="region of interest" description="Disordered" evidence="14">
    <location>
        <begin position="186"/>
        <end position="224"/>
    </location>
</feature>
<keyword evidence="3" id="KW-0597">Phosphoprotein</keyword>
<evidence type="ECO:0000256" key="6">
    <source>
        <dbReference type="ARBA" id="ARBA00022692"/>
    </source>
</evidence>
<feature type="compositionally biased region" description="Polar residues" evidence="14">
    <location>
        <begin position="2049"/>
        <end position="2064"/>
    </location>
</feature>
<feature type="transmembrane region" description="Helical" evidence="15">
    <location>
        <begin position="507"/>
        <end position="524"/>
    </location>
</feature>
<keyword evidence="18" id="KW-1185">Reference proteome</keyword>
<name>A0ABR4AC31_9LECA</name>
<comment type="subcellular location">
    <subcellularLocation>
        <location evidence="1">Membrane</location>
        <topology evidence="1">Multi-pass membrane protein</topology>
    </subcellularLocation>
</comment>
<keyword evidence="11 15" id="KW-0472">Membrane</keyword>
<feature type="transmembrane region" description="Helical" evidence="15">
    <location>
        <begin position="561"/>
        <end position="584"/>
    </location>
</feature>
<feature type="transmembrane region" description="Helical" evidence="15">
    <location>
        <begin position="719"/>
        <end position="745"/>
    </location>
</feature>
<evidence type="ECO:0000256" key="1">
    <source>
        <dbReference type="ARBA" id="ARBA00004141"/>
    </source>
</evidence>
<feature type="transmembrane region" description="Helical" evidence="15">
    <location>
        <begin position="1293"/>
        <end position="1313"/>
    </location>
</feature>
<feature type="transmembrane region" description="Helical" evidence="15">
    <location>
        <begin position="987"/>
        <end position="1010"/>
    </location>
</feature>
<evidence type="ECO:0000259" key="16">
    <source>
        <dbReference type="PROSITE" id="PS50222"/>
    </source>
</evidence>
<keyword evidence="2" id="KW-0813">Transport</keyword>
<keyword evidence="9 15" id="KW-1133">Transmembrane helix</keyword>
<feature type="transmembrane region" description="Helical" evidence="15">
    <location>
        <begin position="1637"/>
        <end position="1655"/>
    </location>
</feature>
<evidence type="ECO:0000313" key="17">
    <source>
        <dbReference type="EMBL" id="KAL2043409.1"/>
    </source>
</evidence>
<feature type="transmembrane region" description="Helical" evidence="15">
    <location>
        <begin position="954"/>
        <end position="975"/>
    </location>
</feature>
<evidence type="ECO:0000256" key="13">
    <source>
        <dbReference type="ARBA" id="ARBA00023303"/>
    </source>
</evidence>
<feature type="transmembrane region" description="Helical" evidence="15">
    <location>
        <begin position="908"/>
        <end position="934"/>
    </location>
</feature>
<feature type="region of interest" description="Disordered" evidence="14">
    <location>
        <begin position="2010"/>
        <end position="2149"/>
    </location>
</feature>
<dbReference type="Gene3D" id="1.10.287.70">
    <property type="match status" value="4"/>
</dbReference>
<feature type="transmembrane region" description="Helical" evidence="15">
    <location>
        <begin position="875"/>
        <end position="896"/>
    </location>
</feature>
<evidence type="ECO:0000256" key="15">
    <source>
        <dbReference type="SAM" id="Phobius"/>
    </source>
</evidence>
<dbReference type="EMBL" id="JBEFKJ010000011">
    <property type="protein sequence ID" value="KAL2043409.1"/>
    <property type="molecule type" value="Genomic_DNA"/>
</dbReference>
<dbReference type="Pfam" id="PF00520">
    <property type="entry name" value="Ion_trans"/>
    <property type="match status" value="4"/>
</dbReference>
<evidence type="ECO:0000256" key="12">
    <source>
        <dbReference type="ARBA" id="ARBA00023180"/>
    </source>
</evidence>
<dbReference type="InterPro" id="IPR002048">
    <property type="entry name" value="EF_hand_dom"/>
</dbReference>
<evidence type="ECO:0000256" key="4">
    <source>
        <dbReference type="ARBA" id="ARBA00022568"/>
    </source>
</evidence>